<sequence length="1325" mass="152863">MGISKPVYTIFSRHLSSLPKLPRIQFKYEQRAIKEAQEAVTDYLHFTKSIPFTYADNISRNSLYSLFNLFSNLGVPYKPSNFSNSIVRFLRYHPINEFEFFFESIGIHYSEVSEILPANKFFFFEDENVLNAACALSDFGFPWNMLGRLYKEEVLIFSKSCEEITSKLCGFKNDYGFSNDTVIGVCFAFPHVLLVEDDELFDDLKRVFVDFDLVSCVEGYVDFWYEICRKVRVFYDLGCEKGTLGELVGENKRIFVDYSEEVLAQKVEFFCRFGVRNVDVALLLLKCPEILSFDLETRVISVEGLFRHFGLSAKETKSISEKNGNNQLLGNYALSNPDEDFNQEFRDFLERIRSSKYCFHTMKKLTFLHGIGYGENALTMKVLATLHGTSSELQERFDCFLHCGIEFSKICRMIRLDPKFMSMSPESMEQKVNFLCQDMGASLDYLDRYPRYLCFDLEYRIKPRYRFHMWLTEKVEWIRLVMSSDSTRQGMSSSRVRAQFQARENCRAFRARFELFASCSKNSFRHSSRRAPIHLRKSTAQDLRPPLSNLHPAFIQLLPTSDQLQLLPSTIVFPSSLSCCHKFLGSPTGYYGCGDGGQLTEAVRKQPHSVVLFDEAEKAHFDVLNIMLQVLDAGRLTDSKGKTVNFNRTFIIMTSNVGSDKIAKKSHLGYDELKPIVEIMLNGVYQRAKAIKINLEVTEKFKEELVRQGNDSAYGARPLKRAIRRLVEDSLAEKILSGAFKEEDYVKMDFDSTGNIIPQNLTKAETLNLLTTMPISKSVYTIFSRHLSSLPKLPRIPFKYKQRAIEEAQQAVTDYLHYTKSIPFAYADHISRNSLYNLFNLISNVGVPYKTSNFSKSIVRFLRYHPINEFEFFFESIGIHYSEVSKFLPANKFFFSEDGSVFSAACALSGFGFPWNMLGRLYKEEVLIFSKSYEEITSRLCGFKNDYGFSNVTVIGVCFAFPHVLLVEDDELFDDLKRVFVDFDLVSCAEGYVDSWYEICRKIRLFYDLGCEKGTLGELVGENKRIFVDYSEEVLAQKVEFFCRFGVRNVDVALLLLKCPEILSFDLETRVISVEGLFRHFGLSAKETKSISEKYPYILGRNKLANLPHVMRAANLQDWFIDKIRNGNYQLLGNYALSNSDEDFDQEFRDGLERIQSSKLRLHTMKKLTFLHGIGYGENAFTMKTLAHLHGTSSELQERFDCLLHCGIEFSKACRMIRLTPKVMNQSPETIEQKVNFLCQDMGASLDYLDMFPTFLCFDLEYRIKPRYRFHMWLTDKGLSTINYSIASMVATSEKSFIIRIHGIHPAAPKLWLESFLCKRTSNNC</sequence>
<organism evidence="1 2">
    <name type="scientific">Pistacia atlantica</name>
    <dbReference type="NCBI Taxonomy" id="434234"/>
    <lineage>
        <taxon>Eukaryota</taxon>
        <taxon>Viridiplantae</taxon>
        <taxon>Streptophyta</taxon>
        <taxon>Embryophyta</taxon>
        <taxon>Tracheophyta</taxon>
        <taxon>Spermatophyta</taxon>
        <taxon>Magnoliopsida</taxon>
        <taxon>eudicotyledons</taxon>
        <taxon>Gunneridae</taxon>
        <taxon>Pentapetalae</taxon>
        <taxon>rosids</taxon>
        <taxon>malvids</taxon>
        <taxon>Sapindales</taxon>
        <taxon>Anacardiaceae</taxon>
        <taxon>Pistacia</taxon>
    </lineage>
</organism>
<gene>
    <name evidence="1" type="ORF">Patl1_00130</name>
</gene>
<dbReference type="EMBL" id="CM047897">
    <property type="protein sequence ID" value="KAJ0110431.1"/>
    <property type="molecule type" value="Genomic_DNA"/>
</dbReference>
<accession>A0ACC1C4A5</accession>
<comment type="caution">
    <text evidence="1">The sequence shown here is derived from an EMBL/GenBank/DDBJ whole genome shotgun (WGS) entry which is preliminary data.</text>
</comment>
<dbReference type="Proteomes" id="UP001164250">
    <property type="component" value="Chromosome 1"/>
</dbReference>
<protein>
    <submittedName>
        <fullName evidence="1">Uncharacterized protein</fullName>
    </submittedName>
</protein>
<reference evidence="2" key="1">
    <citation type="journal article" date="2023" name="G3 (Bethesda)">
        <title>Genome assembly and association tests identify interacting loci associated with vigor, precocity, and sex in interspecific pistachio rootstocks.</title>
        <authorList>
            <person name="Palmer W."/>
            <person name="Jacygrad E."/>
            <person name="Sagayaradj S."/>
            <person name="Cavanaugh K."/>
            <person name="Han R."/>
            <person name="Bertier L."/>
            <person name="Beede B."/>
            <person name="Kafkas S."/>
            <person name="Golino D."/>
            <person name="Preece J."/>
            <person name="Michelmore R."/>
        </authorList>
    </citation>
    <scope>NUCLEOTIDE SEQUENCE [LARGE SCALE GENOMIC DNA]</scope>
</reference>
<keyword evidence="2" id="KW-1185">Reference proteome</keyword>
<evidence type="ECO:0000313" key="2">
    <source>
        <dbReference type="Proteomes" id="UP001164250"/>
    </source>
</evidence>
<name>A0ACC1C4A5_9ROSI</name>
<proteinExistence type="predicted"/>
<evidence type="ECO:0000313" key="1">
    <source>
        <dbReference type="EMBL" id="KAJ0110431.1"/>
    </source>
</evidence>